<protein>
    <submittedName>
        <fullName evidence="1">Uncharacterized protein</fullName>
    </submittedName>
</protein>
<keyword evidence="2" id="KW-1185">Reference proteome</keyword>
<gene>
    <name evidence="1" type="ORF">CI104_05825</name>
</gene>
<reference evidence="1" key="1">
    <citation type="submission" date="2017-08" db="EMBL/GenBank/DDBJ databases">
        <title>Real-time genomic and epidemiological investigation of a multi-institutional outbreak of KPC-producing Enterobacteriaceae reveals complex transmission dynamics and informs management responses.</title>
        <authorList>
            <person name="Kwong J.C."/>
            <person name="Lane C."/>
            <person name="Romanes F."/>
            <person name="Goncalves da Silva A."/>
            <person name="Easton M."/>
            <person name="Cronin K."/>
            <person name="Waters M.J."/>
            <person name="Tomita T."/>
            <person name="Stevens K."/>
            <person name="Schultz M.B."/>
            <person name="Baines S.L."/>
            <person name="Sherry N.L."/>
            <person name="Carter G."/>
            <person name="Mu A."/>
            <person name="Sait M."/>
            <person name="Ballard S.A."/>
            <person name="Seemann T."/>
            <person name="Stinear T.P."/>
            <person name="Howden B.P."/>
        </authorList>
    </citation>
    <scope>NUCLEOTIDE SEQUENCE</scope>
    <source>
        <strain evidence="1">AUSMDU00008141</strain>
    </source>
</reference>
<dbReference type="EMBL" id="CP022695">
    <property type="protein sequence ID" value="AST78632.1"/>
    <property type="molecule type" value="Genomic_DNA"/>
</dbReference>
<proteinExistence type="predicted"/>
<evidence type="ECO:0000313" key="2">
    <source>
        <dbReference type="Proteomes" id="UP000215286"/>
    </source>
</evidence>
<organism evidence="1 2">
    <name type="scientific">Citrobacter farmeri</name>
    <dbReference type="NCBI Taxonomy" id="67824"/>
    <lineage>
        <taxon>Bacteria</taxon>
        <taxon>Pseudomonadati</taxon>
        <taxon>Pseudomonadota</taxon>
        <taxon>Gammaproteobacteria</taxon>
        <taxon>Enterobacterales</taxon>
        <taxon>Enterobacteriaceae</taxon>
        <taxon>Citrobacter</taxon>
    </lineage>
</organism>
<evidence type="ECO:0000313" key="1">
    <source>
        <dbReference type="EMBL" id="AST78632.1"/>
    </source>
</evidence>
<sequence>MSKIATLRRGNKDPGKVLQRDSWANLFYIMQAQAGIQVNMKFDLLNIFRENVIRIPRIHYDNKE</sequence>
<name>A0ACA8D366_9ENTR</name>
<dbReference type="Proteomes" id="UP000215286">
    <property type="component" value="Chromosome"/>
</dbReference>
<accession>A0ACA8D366</accession>